<evidence type="ECO:0000313" key="3">
    <source>
        <dbReference type="Proteomes" id="UP001157006"/>
    </source>
</evidence>
<evidence type="ECO:0000313" key="2">
    <source>
        <dbReference type="EMBL" id="CAI8618207.1"/>
    </source>
</evidence>
<evidence type="ECO:0000256" key="1">
    <source>
        <dbReference type="ARBA" id="ARBA00009737"/>
    </source>
</evidence>
<accession>A0AAV1B9Q5</accession>
<keyword evidence="3" id="KW-1185">Reference proteome</keyword>
<dbReference type="EMBL" id="OX451741">
    <property type="protein sequence ID" value="CAI8618207.1"/>
    <property type="molecule type" value="Genomic_DNA"/>
</dbReference>
<evidence type="ECO:0008006" key="4">
    <source>
        <dbReference type="Google" id="ProtNLM"/>
    </source>
</evidence>
<name>A0AAV1B9Q5_VICFA</name>
<protein>
    <recommendedName>
        <fullName evidence="4">Stress-related protein</fullName>
    </recommendedName>
</protein>
<organism evidence="2 3">
    <name type="scientific">Vicia faba</name>
    <name type="common">Broad bean</name>
    <name type="synonym">Faba vulgaris</name>
    <dbReference type="NCBI Taxonomy" id="3906"/>
    <lineage>
        <taxon>Eukaryota</taxon>
        <taxon>Viridiplantae</taxon>
        <taxon>Streptophyta</taxon>
        <taxon>Embryophyta</taxon>
        <taxon>Tracheophyta</taxon>
        <taxon>Spermatophyta</taxon>
        <taxon>Magnoliopsida</taxon>
        <taxon>eudicotyledons</taxon>
        <taxon>Gunneridae</taxon>
        <taxon>Pentapetalae</taxon>
        <taxon>rosids</taxon>
        <taxon>fabids</taxon>
        <taxon>Fabales</taxon>
        <taxon>Fabaceae</taxon>
        <taxon>Papilionoideae</taxon>
        <taxon>50 kb inversion clade</taxon>
        <taxon>NPAAA clade</taxon>
        <taxon>Hologalegina</taxon>
        <taxon>IRL clade</taxon>
        <taxon>Fabeae</taxon>
        <taxon>Vicia</taxon>
    </lineage>
</organism>
<reference evidence="2 3" key="1">
    <citation type="submission" date="2023-01" db="EMBL/GenBank/DDBJ databases">
        <authorList>
            <person name="Kreplak J."/>
        </authorList>
    </citation>
    <scope>NUCLEOTIDE SEQUENCE [LARGE SCALE GENOMIC DNA]</scope>
</reference>
<dbReference type="InterPro" id="IPR008802">
    <property type="entry name" value="REF"/>
</dbReference>
<dbReference type="Proteomes" id="UP001157006">
    <property type="component" value="Chromosome 6"/>
</dbReference>
<dbReference type="AlphaFoldDB" id="A0AAV1B9Q5"/>
<comment type="similarity">
    <text evidence="1">Belongs to the REF/SRPP family.</text>
</comment>
<dbReference type="PANTHER" id="PTHR33732:SF9">
    <property type="entry name" value="REF_SRPP-LIKE PROTEIN OS05G0151300_LOC_OS05G05940"/>
    <property type="match status" value="1"/>
</dbReference>
<dbReference type="PANTHER" id="PTHR33732">
    <property type="entry name" value="REF/SRPP-LIKE PROTEIN OS05G0151300/LOC_OS05G05940"/>
    <property type="match status" value="1"/>
</dbReference>
<sequence>MRFNTMYSVAKECSTELRPSIKTVEETVKSVVGPVHEKFHLVPDEILRHSDEDHHLAGHRTPVANIASVSEMAVRLYAKCEPVAEQNVASAWRKVKLFPVFDRVANVVSSKATICMEKYNSDVINATEKVSTYTPFVHAERIAKVFGEL</sequence>
<proteinExistence type="inferred from homology"/>
<dbReference type="Pfam" id="PF05755">
    <property type="entry name" value="REF"/>
    <property type="match status" value="2"/>
</dbReference>
<gene>
    <name evidence="2" type="ORF">VFH_VI112200</name>
</gene>